<dbReference type="EMBL" id="JAKMXF010000111">
    <property type="protein sequence ID" value="KAI6657806.1"/>
    <property type="molecule type" value="Genomic_DNA"/>
</dbReference>
<dbReference type="Pfam" id="PF00271">
    <property type="entry name" value="Helicase_C"/>
    <property type="match status" value="1"/>
</dbReference>
<dbReference type="SMART" id="SM00490">
    <property type="entry name" value="HELICc"/>
    <property type="match status" value="1"/>
</dbReference>
<dbReference type="GO" id="GO:0016787">
    <property type="term" value="F:hydrolase activity"/>
    <property type="evidence" value="ECO:0007669"/>
    <property type="project" value="UniProtKB-KW"/>
</dbReference>
<keyword evidence="5" id="KW-0963">Cytoplasm</keyword>
<dbReference type="GO" id="GO:0000712">
    <property type="term" value="P:resolution of meiotic recombination intermediates"/>
    <property type="evidence" value="ECO:0007669"/>
    <property type="project" value="TreeGrafter"/>
</dbReference>
<keyword evidence="10" id="KW-0067">ATP-binding</keyword>
<gene>
    <name evidence="17" type="ORF">LOD99_548</name>
</gene>
<dbReference type="PROSITE" id="PS51192">
    <property type="entry name" value="HELICASE_ATP_BIND_1"/>
    <property type="match status" value="2"/>
</dbReference>
<dbReference type="InterPro" id="IPR014001">
    <property type="entry name" value="Helicase_ATP-bd"/>
</dbReference>
<keyword evidence="7" id="KW-0547">Nucleotide-binding</keyword>
<evidence type="ECO:0000256" key="6">
    <source>
        <dbReference type="ARBA" id="ARBA00022737"/>
    </source>
</evidence>
<dbReference type="InterPro" id="IPR027417">
    <property type="entry name" value="P-loop_NTPase"/>
</dbReference>
<keyword evidence="11" id="KW-0539">Nucleus</keyword>
<evidence type="ECO:0000256" key="2">
    <source>
        <dbReference type="ARBA" id="ARBA00004496"/>
    </source>
</evidence>
<feature type="region of interest" description="Disordered" evidence="14">
    <location>
        <begin position="216"/>
        <end position="236"/>
    </location>
</feature>
<dbReference type="PIRSF" id="PIRSF039073">
    <property type="entry name" value="BRR2"/>
    <property type="match status" value="1"/>
</dbReference>
<dbReference type="PANTHER" id="PTHR47961">
    <property type="entry name" value="DNA POLYMERASE THETA, PUTATIVE (AFU_ORTHOLOGUE AFUA_1G05260)-RELATED"/>
    <property type="match status" value="1"/>
</dbReference>
<keyword evidence="18" id="KW-1185">Reference proteome</keyword>
<dbReference type="SMART" id="SM00382">
    <property type="entry name" value="AAA"/>
    <property type="match status" value="2"/>
</dbReference>
<evidence type="ECO:0000256" key="1">
    <source>
        <dbReference type="ARBA" id="ARBA00004123"/>
    </source>
</evidence>
<dbReference type="SUPFAM" id="SSF81296">
    <property type="entry name" value="E set domains"/>
    <property type="match status" value="1"/>
</dbReference>
<dbReference type="GO" id="GO:0003724">
    <property type="term" value="F:RNA helicase activity"/>
    <property type="evidence" value="ECO:0007669"/>
    <property type="project" value="UniProtKB-EC"/>
</dbReference>
<evidence type="ECO:0000259" key="15">
    <source>
        <dbReference type="PROSITE" id="PS51192"/>
    </source>
</evidence>
<dbReference type="FunFam" id="1.10.150.20:FF:000013">
    <property type="entry name" value="U5 small nuclear ribonucleoprotein kDa helicase"/>
    <property type="match status" value="1"/>
</dbReference>
<dbReference type="Gene3D" id="2.60.40.150">
    <property type="entry name" value="C2 domain"/>
    <property type="match status" value="2"/>
</dbReference>
<dbReference type="FunFam" id="3.40.50.300:FF:000254">
    <property type="entry name" value="U5 small nuclear ribonucleoprotein helicase"/>
    <property type="match status" value="1"/>
</dbReference>
<dbReference type="InterPro" id="IPR036388">
    <property type="entry name" value="WH-like_DNA-bd_sf"/>
</dbReference>
<feature type="compositionally biased region" description="Basic and acidic residues" evidence="14">
    <location>
        <begin position="52"/>
        <end position="67"/>
    </location>
</feature>
<dbReference type="SMART" id="SM00973">
    <property type="entry name" value="Sec63"/>
    <property type="match status" value="2"/>
</dbReference>
<dbReference type="FunFam" id="2.60.40.150:FF:000113">
    <property type="entry name" value="activating signal cointegrator 1 complex subunit 3"/>
    <property type="match status" value="1"/>
</dbReference>
<dbReference type="SUPFAM" id="SSF52540">
    <property type="entry name" value="P-loop containing nucleoside triphosphate hydrolases"/>
    <property type="match status" value="4"/>
</dbReference>
<dbReference type="SUPFAM" id="SSF46785">
    <property type="entry name" value="Winged helix' DNA-binding domain"/>
    <property type="match status" value="2"/>
</dbReference>
<dbReference type="GO" id="GO:0006397">
    <property type="term" value="P:mRNA processing"/>
    <property type="evidence" value="ECO:0007669"/>
    <property type="project" value="UniProtKB-ARBA"/>
</dbReference>
<dbReference type="InterPro" id="IPR041094">
    <property type="entry name" value="Brr2_helicase_PWI"/>
</dbReference>
<dbReference type="GO" id="GO:0005634">
    <property type="term" value="C:nucleus"/>
    <property type="evidence" value="ECO:0007669"/>
    <property type="project" value="UniProtKB-SubCell"/>
</dbReference>
<evidence type="ECO:0000256" key="11">
    <source>
        <dbReference type="ARBA" id="ARBA00023242"/>
    </source>
</evidence>
<accession>A0AAV7KBX2</accession>
<evidence type="ECO:0000256" key="9">
    <source>
        <dbReference type="ARBA" id="ARBA00022806"/>
    </source>
</evidence>
<dbReference type="FunFam" id="1.10.10.10:FF:000024">
    <property type="entry name" value="U5 small nuclear ribonucleoprotein helicase"/>
    <property type="match status" value="1"/>
</dbReference>
<name>A0AAV7KBX2_9METZ</name>
<dbReference type="FunFam" id="2.60.40.150:FF:000004">
    <property type="entry name" value="RNA helicase, activating signal cointegrator 1"/>
    <property type="match status" value="1"/>
</dbReference>
<dbReference type="FunFam" id="3.40.50.300:FF:000102">
    <property type="entry name" value="RNA helicase, activating signal cointegrator 1"/>
    <property type="match status" value="1"/>
</dbReference>
<keyword evidence="17" id="KW-0687">Ribonucleoprotein</keyword>
<dbReference type="InterPro" id="IPR050474">
    <property type="entry name" value="Hel308_SKI2-like"/>
</dbReference>
<dbReference type="PANTHER" id="PTHR47961:SF4">
    <property type="entry name" value="ACTIVATING SIGNAL COINTEGRATOR 1 COMPLEX SUBUNIT 3"/>
    <property type="match status" value="1"/>
</dbReference>
<dbReference type="Gene3D" id="1.10.3380.10">
    <property type="entry name" value="Sec63 N-terminal domain-like domain"/>
    <property type="match status" value="2"/>
</dbReference>
<dbReference type="FunFam" id="1.10.3380.10:FF:000001">
    <property type="entry name" value="U5 small nuclear ribonucleoprotein helicase"/>
    <property type="match status" value="1"/>
</dbReference>
<feature type="domain" description="Helicase ATP-binding" evidence="15">
    <location>
        <begin position="475"/>
        <end position="658"/>
    </location>
</feature>
<dbReference type="InterPro" id="IPR011545">
    <property type="entry name" value="DEAD/DEAH_box_helicase_dom"/>
</dbReference>
<feature type="domain" description="Helicase ATP-binding" evidence="15">
    <location>
        <begin position="1322"/>
        <end position="1497"/>
    </location>
</feature>
<dbReference type="CDD" id="cd18021">
    <property type="entry name" value="DEXHc_Brr2_2"/>
    <property type="match status" value="1"/>
</dbReference>
<dbReference type="GO" id="GO:0005737">
    <property type="term" value="C:cytoplasm"/>
    <property type="evidence" value="ECO:0007669"/>
    <property type="project" value="UniProtKB-SubCell"/>
</dbReference>
<comment type="similarity">
    <text evidence="3">Belongs to the helicase family. SKI2 subfamily.</text>
</comment>
<evidence type="ECO:0000256" key="8">
    <source>
        <dbReference type="ARBA" id="ARBA00022801"/>
    </source>
</evidence>
<organism evidence="17 18">
    <name type="scientific">Oopsacas minuta</name>
    <dbReference type="NCBI Taxonomy" id="111878"/>
    <lineage>
        <taxon>Eukaryota</taxon>
        <taxon>Metazoa</taxon>
        <taxon>Porifera</taxon>
        <taxon>Hexactinellida</taxon>
        <taxon>Hexasterophora</taxon>
        <taxon>Lyssacinosida</taxon>
        <taxon>Leucopsacidae</taxon>
        <taxon>Oopsacas</taxon>
    </lineage>
</organism>
<dbReference type="InterPro" id="IPR036390">
    <property type="entry name" value="WH_DNA-bd_sf"/>
</dbReference>
<evidence type="ECO:0000313" key="18">
    <source>
        <dbReference type="Proteomes" id="UP001165289"/>
    </source>
</evidence>
<dbReference type="CDD" id="cd18795">
    <property type="entry name" value="SF2_C_Ski2"/>
    <property type="match status" value="1"/>
</dbReference>
<dbReference type="GO" id="GO:0005524">
    <property type="term" value="F:ATP binding"/>
    <property type="evidence" value="ECO:0007669"/>
    <property type="project" value="UniProtKB-KW"/>
</dbReference>
<dbReference type="SUPFAM" id="SSF158702">
    <property type="entry name" value="Sec63 N-terminal domain-like"/>
    <property type="match status" value="2"/>
</dbReference>
<evidence type="ECO:0000259" key="16">
    <source>
        <dbReference type="PROSITE" id="PS51194"/>
    </source>
</evidence>
<keyword evidence="6" id="KW-0677">Repeat</keyword>
<dbReference type="Proteomes" id="UP001165289">
    <property type="component" value="Unassembled WGS sequence"/>
</dbReference>
<comment type="subcellular location">
    <subcellularLocation>
        <location evidence="2">Cytoplasm</location>
    </subcellularLocation>
    <subcellularLocation>
        <location evidence="1">Nucleus</location>
    </subcellularLocation>
</comment>
<dbReference type="SMART" id="SM00487">
    <property type="entry name" value="DEXDc"/>
    <property type="match status" value="2"/>
</dbReference>
<dbReference type="GO" id="GO:1990904">
    <property type="term" value="C:ribonucleoprotein complex"/>
    <property type="evidence" value="ECO:0007669"/>
    <property type="project" value="UniProtKB-KW"/>
</dbReference>
<feature type="domain" description="Helicase C-terminal" evidence="16">
    <location>
        <begin position="669"/>
        <end position="903"/>
    </location>
</feature>
<evidence type="ECO:0000256" key="7">
    <source>
        <dbReference type="ARBA" id="ARBA00022741"/>
    </source>
</evidence>
<dbReference type="Pfam" id="PF00270">
    <property type="entry name" value="DEAD"/>
    <property type="match status" value="2"/>
</dbReference>
<dbReference type="Pfam" id="PF18149">
    <property type="entry name" value="Helicase_PWI"/>
    <property type="match status" value="1"/>
</dbReference>
<dbReference type="Gene3D" id="3.40.50.300">
    <property type="entry name" value="P-loop containing nucleotide triphosphate hydrolases"/>
    <property type="match status" value="4"/>
</dbReference>
<dbReference type="GO" id="GO:0003676">
    <property type="term" value="F:nucleic acid binding"/>
    <property type="evidence" value="ECO:0007669"/>
    <property type="project" value="InterPro"/>
</dbReference>
<evidence type="ECO:0000256" key="14">
    <source>
        <dbReference type="SAM" id="MobiDB-lite"/>
    </source>
</evidence>
<dbReference type="PROSITE" id="PS51194">
    <property type="entry name" value="HELICASE_CTER"/>
    <property type="match status" value="1"/>
</dbReference>
<comment type="caution">
    <text evidence="17">The sequence shown here is derived from an EMBL/GenBank/DDBJ whole genome shotgun (WGS) entry which is preliminary data.</text>
</comment>
<sequence length="2114" mass="241632">MANTKARESQYEYKYNSNLVLTADRSLIDVRRRDESTGEVKSLTGNLSGIRMGDKSQRSKPPEEIASKRHKLDSIENTSVHLRESLFSEDPISSFHSLPQSRTHFEFLLNFIKRFIGDQPNDVLVGAAEEIIMTINDPKISASDKHNEILSLLGDVTPKQYTELYNLITTLVSFSDKGFGVAGAAPEKEEMETNSNINVVFFEDSGDEIHDGHEVREEIDSEHDSEEESHLHSSSYAADLTDPSLELKELDPVAIDAYWLQRKVNTFCRDAENSLRITEDILSILREARDEGECENKLVLLLGSDCFSFIKLLSSHRLIILYCTLLQRASTDSERKQIEASIQENPSHSHVLDLIKQSNKGLQATIDGRSREKRLATKDYNQREDSVAAYTALNLTQFSFPHCSQLMVNKRCELPDGSYRQSKKGYEEVHVPGVKKAVNPGESLVAISSLPTWAQPAFSLVGYKSLNRIQSRLADIAINSDDNLLLCAPTGAGKTNVALLCILREVSKHLSESGSYSFDNMKIIYIAPMKSLVHEVVLNFKKRLGHYGIIVDEMTGDNQLSKENARETNIIVCTPEKWDIITRKGHEKSFTQFVRLIIIDEVHLLHDERGPVLESIVARTNIQIDSTQEHVRIVGLSATLPNFEDIAIFLKVDPKKGLFNFNNSYRPVPLEQHYIGITEKKGLKRYQLMNDVVYDKVLEFAGRHQVLVFVHSRKETWKTAKEILDMALQRDTIGKFLKEGSASTEVLRSEAMQVLDSKLKDLLPYGFAIHHAGLTKLDRTLVEDLFEDRHIQILFSTATLAWGVNLPAHAVIIKGTQVYSPEKGRWIELGLLNCLQMLGRAGRPQHDKKGHGILITNHGELQYYLSLMNQQLPIESHFIKNLVDNLNAEIVLNNVSTIQEGVHWLSYTYLFIRMLRNPSLYNISSETIENDHLLEQHRSSLIHTAALQLEKNNLIRYEKKTGTFYSTEYGRIASYFYLTNETTAIYNKLLKSNLTEIEIFRIFSLSTEFRFVAVRDEEKVEIKKLTEIVPVPIKEGYEEPTAKINVLLQVYISQIQLDGFALMSDMVYVTQSAGRLLRALFEVSLFKGWTLLAERCLTLCKMVEKRMWKSMTPFRQFAKLSPDVLRKIESKDFSWDRLQDLSHHEIGELVRNPRLGKVLHKLIHKFPKLELSTQIQPVTRSSLLVELIIMPDFQWDEKIHGEFQGFWILVEDVDGELLLHYEYFILKKYKVQQEHRINFFVNIIEPIPPQYFIRVISDTWIGSETLLPISFRHLILPVKSLPATTLLDLQPLPISALRRPEFESIYSNQFSTFNSIQTQTFNHLYNTDESILIGAPSGSGKTVCAELALLRMFTKEPKGRCLFVTPNDHLADIMYEKWHPIFTNLLNINLVRLTGDTNIDLKLIREANLIVSTPFQWDNLSRRWRQRKYVQNISMFIIDHLHLIDYETGPIIEIIASRMRFMSNQLMKEIRIIGLSGSVSNAKDLAQWLGISSRGIFAFGNSVRPIPLELNFETFNYNNVPSRLLAMTKPLYHCISYQPKGTSVLIFVPSKTLAKLTAIDILSFLASENNPLKFLVGSETDIISRLEGVGDYTLTQTLGHGVGYIHEGMSKCERNIVESLFLIGKIKLLIASFSFCFYVKSYANLVILVDTVYYDGRTHSYIDLPITHILHMIGRANLPYIQNVSKSIIFCQNSKKKFLQKFLSEPLVVESRLVQYLNDHLNAEIVTKNIENKQDAVDYITWTFLYRRLTLNPNFYGLQGTSHHHLCDFLSELIESCLSHLQQCSCLTIENEITVNPTNLGIIGAYFYVSCVSLEMFANSLKENTKIRGLIEIIASAGEFSNLPVRHNEDKYLSQLSTKIPLKLTDDTSYSDPHIKANLLLQAHISRFTLPLELQQDCEEVVQIALRLIYSSVDVLSSFGWLSPVLNTMELSQMITQAQWNKESLLKQLPFFSPSVIQECKSVGIESIYDLIELEEDRRFKLLQMEESHLAEVALFCNHYPNIELQFTISNPSEIFAGDMILLQVSLERAEFIGLNVIAPFFPKKREEGWWLVVGDIAKNIIKVIKRVNLTMKSKIRLEFDSPSTPGKYPFTLYLMSDSYLGTDQEYEFTLIIQ</sequence>
<protein>
    <recommendedName>
        <fullName evidence="12">U5 small nuclear ribonucleoprotein 200 kDa helicase</fullName>
        <ecNumber evidence="4">3.6.4.13</ecNumber>
    </recommendedName>
</protein>
<keyword evidence="8" id="KW-0378">Hydrolase</keyword>
<proteinExistence type="inferred from homology"/>
<dbReference type="InterPro" id="IPR014756">
    <property type="entry name" value="Ig_E-set"/>
</dbReference>
<reference evidence="17 18" key="1">
    <citation type="journal article" date="2023" name="BMC Biol.">
        <title>The compact genome of the sponge Oopsacas minuta (Hexactinellida) is lacking key metazoan core genes.</title>
        <authorList>
            <person name="Santini S."/>
            <person name="Schenkelaars Q."/>
            <person name="Jourda C."/>
            <person name="Duchesne M."/>
            <person name="Belahbib H."/>
            <person name="Rocher C."/>
            <person name="Selva M."/>
            <person name="Riesgo A."/>
            <person name="Vervoort M."/>
            <person name="Leys S.P."/>
            <person name="Kodjabachian L."/>
            <person name="Le Bivic A."/>
            <person name="Borchiellini C."/>
            <person name="Claverie J.M."/>
            <person name="Renard E."/>
        </authorList>
    </citation>
    <scope>NUCLEOTIDE SEQUENCE [LARGE SCALE GENOMIC DNA]</scope>
    <source>
        <strain evidence="17">SPO-2</strain>
    </source>
</reference>
<evidence type="ECO:0000256" key="4">
    <source>
        <dbReference type="ARBA" id="ARBA00012552"/>
    </source>
</evidence>
<dbReference type="InterPro" id="IPR001650">
    <property type="entry name" value="Helicase_C-like"/>
</dbReference>
<dbReference type="EC" id="3.6.4.13" evidence="4"/>
<dbReference type="FunFam" id="1.10.150.20:FF:000004">
    <property type="entry name" value="U5 small nuclear ribonucleoprotein helicase"/>
    <property type="match status" value="1"/>
</dbReference>
<dbReference type="InterPro" id="IPR003593">
    <property type="entry name" value="AAA+_ATPase"/>
</dbReference>
<comment type="catalytic activity">
    <reaction evidence="13">
        <text>ATP + H2O = ADP + phosphate + H(+)</text>
        <dbReference type="Rhea" id="RHEA:13065"/>
        <dbReference type="ChEBI" id="CHEBI:15377"/>
        <dbReference type="ChEBI" id="CHEBI:15378"/>
        <dbReference type="ChEBI" id="CHEBI:30616"/>
        <dbReference type="ChEBI" id="CHEBI:43474"/>
        <dbReference type="ChEBI" id="CHEBI:456216"/>
        <dbReference type="EC" id="3.6.4.13"/>
    </reaction>
</comment>
<dbReference type="InterPro" id="IPR004179">
    <property type="entry name" value="Sec63-dom"/>
</dbReference>
<keyword evidence="9" id="KW-0347">Helicase</keyword>
<feature type="region of interest" description="Disordered" evidence="14">
    <location>
        <begin position="38"/>
        <end position="67"/>
    </location>
</feature>
<dbReference type="Pfam" id="PF02889">
    <property type="entry name" value="Sec63"/>
    <property type="match status" value="2"/>
</dbReference>
<dbReference type="Gene3D" id="1.10.10.10">
    <property type="entry name" value="Winged helix-like DNA-binding domain superfamily/Winged helix DNA-binding domain"/>
    <property type="match status" value="2"/>
</dbReference>
<dbReference type="GO" id="GO:0180022">
    <property type="term" value="C:RQC-trigger complex"/>
    <property type="evidence" value="ECO:0007669"/>
    <property type="project" value="UniProtKB-ARBA"/>
</dbReference>
<dbReference type="FunFam" id="1.10.3380.10:FF:000002">
    <property type="entry name" value="Activating signal cointegrator 1 complex subunit 3"/>
    <property type="match status" value="1"/>
</dbReference>
<evidence type="ECO:0000256" key="10">
    <source>
        <dbReference type="ARBA" id="ARBA00022840"/>
    </source>
</evidence>
<evidence type="ECO:0000256" key="3">
    <source>
        <dbReference type="ARBA" id="ARBA00010140"/>
    </source>
</evidence>
<dbReference type="GO" id="GO:0003678">
    <property type="term" value="F:DNA helicase activity"/>
    <property type="evidence" value="ECO:0007669"/>
    <property type="project" value="TreeGrafter"/>
</dbReference>
<evidence type="ECO:0000313" key="17">
    <source>
        <dbReference type="EMBL" id="KAI6657806.1"/>
    </source>
</evidence>
<evidence type="ECO:0000256" key="5">
    <source>
        <dbReference type="ARBA" id="ARBA00022490"/>
    </source>
</evidence>
<dbReference type="FunFam" id="1.10.10.10:FF:000012">
    <property type="entry name" value="U5 small nuclear ribonucleoprotein helicase"/>
    <property type="match status" value="1"/>
</dbReference>
<evidence type="ECO:0000256" key="13">
    <source>
        <dbReference type="ARBA" id="ARBA00047984"/>
    </source>
</evidence>
<dbReference type="InterPro" id="IPR035892">
    <property type="entry name" value="C2_domain_sf"/>
</dbReference>
<dbReference type="InterPro" id="IPR057842">
    <property type="entry name" value="WH_MER3"/>
</dbReference>
<evidence type="ECO:0000256" key="12">
    <source>
        <dbReference type="ARBA" id="ARBA00034541"/>
    </source>
</evidence>
<dbReference type="FunFam" id="3.40.50.300:FF:000062">
    <property type="entry name" value="U5 small nuclear ribonucleoprotein helicase"/>
    <property type="match status" value="1"/>
</dbReference>
<dbReference type="Gene3D" id="1.10.150.20">
    <property type="entry name" value="5' to 3' exonuclease, C-terminal subdomain"/>
    <property type="match status" value="2"/>
</dbReference>
<dbReference type="Pfam" id="PF23445">
    <property type="entry name" value="WHD_SNRNP200"/>
    <property type="match status" value="2"/>
</dbReference>